<protein>
    <recommendedName>
        <fullName evidence="1">NodB homology domain-containing protein</fullName>
    </recommendedName>
</protein>
<dbReference type="Pfam" id="PF01522">
    <property type="entry name" value="Polysacc_deac_1"/>
    <property type="match status" value="1"/>
</dbReference>
<dbReference type="PANTHER" id="PTHR10587">
    <property type="entry name" value="GLYCOSYL TRANSFERASE-RELATED"/>
    <property type="match status" value="1"/>
</dbReference>
<reference evidence="2" key="1">
    <citation type="journal article" date="2014" name="Int. J. Syst. Evol. Microbiol.">
        <title>Complete genome sequence of Corynebacterium casei LMG S-19264T (=DSM 44701T), isolated from a smear-ripened cheese.</title>
        <authorList>
            <consortium name="US DOE Joint Genome Institute (JGI-PGF)"/>
            <person name="Walter F."/>
            <person name="Albersmeier A."/>
            <person name="Kalinowski J."/>
            <person name="Ruckert C."/>
        </authorList>
    </citation>
    <scope>NUCLEOTIDE SEQUENCE</scope>
    <source>
        <strain evidence="2">CGMCC 1.15966</strain>
    </source>
</reference>
<dbReference type="GO" id="GO:0005975">
    <property type="term" value="P:carbohydrate metabolic process"/>
    <property type="evidence" value="ECO:0007669"/>
    <property type="project" value="InterPro"/>
</dbReference>
<dbReference type="SUPFAM" id="SSF88713">
    <property type="entry name" value="Glycoside hydrolase/deacetylase"/>
    <property type="match status" value="1"/>
</dbReference>
<name>A0A8H9FW65_9SPHI</name>
<dbReference type="PROSITE" id="PS51677">
    <property type="entry name" value="NODB"/>
    <property type="match status" value="1"/>
</dbReference>
<dbReference type="AlphaFoldDB" id="A0A8H9FW65"/>
<accession>A0A8H9FW65</accession>
<reference evidence="2" key="2">
    <citation type="submission" date="2020-09" db="EMBL/GenBank/DDBJ databases">
        <authorList>
            <person name="Sun Q."/>
            <person name="Zhou Y."/>
        </authorList>
    </citation>
    <scope>NUCLEOTIDE SEQUENCE</scope>
    <source>
        <strain evidence="2">CGMCC 1.15966</strain>
    </source>
</reference>
<evidence type="ECO:0000313" key="3">
    <source>
        <dbReference type="Proteomes" id="UP000614460"/>
    </source>
</evidence>
<dbReference type="EMBL" id="BMKM01000001">
    <property type="protein sequence ID" value="GGE09829.1"/>
    <property type="molecule type" value="Genomic_DNA"/>
</dbReference>
<dbReference type="GO" id="GO:0016810">
    <property type="term" value="F:hydrolase activity, acting on carbon-nitrogen (but not peptide) bonds"/>
    <property type="evidence" value="ECO:0007669"/>
    <property type="project" value="InterPro"/>
</dbReference>
<feature type="domain" description="NodB homology" evidence="1">
    <location>
        <begin position="1"/>
        <end position="203"/>
    </location>
</feature>
<dbReference type="Gene3D" id="3.20.20.370">
    <property type="entry name" value="Glycoside hydrolase/deacetylase"/>
    <property type="match status" value="1"/>
</dbReference>
<organism evidence="2 3">
    <name type="scientific">Sphingobacterium cellulitidis</name>
    <dbReference type="NCBI Taxonomy" id="1768011"/>
    <lineage>
        <taxon>Bacteria</taxon>
        <taxon>Pseudomonadati</taxon>
        <taxon>Bacteroidota</taxon>
        <taxon>Sphingobacteriia</taxon>
        <taxon>Sphingobacteriales</taxon>
        <taxon>Sphingobacteriaceae</taxon>
        <taxon>Sphingobacterium</taxon>
    </lineage>
</organism>
<dbReference type="CDD" id="cd10917">
    <property type="entry name" value="CE4_NodB_like_6s_7s"/>
    <property type="match status" value="1"/>
</dbReference>
<dbReference type="RefSeq" id="WP_229678243.1">
    <property type="nucleotide sequence ID" value="NZ_BMKM01000001.1"/>
</dbReference>
<proteinExistence type="predicted"/>
<dbReference type="InterPro" id="IPR050248">
    <property type="entry name" value="Polysacc_deacetylase_ArnD"/>
</dbReference>
<comment type="caution">
    <text evidence="2">The sequence shown here is derived from an EMBL/GenBank/DDBJ whole genome shotgun (WGS) entry which is preliminary data.</text>
</comment>
<gene>
    <name evidence="2" type="ORF">GCM10011516_04420</name>
</gene>
<evidence type="ECO:0000259" key="1">
    <source>
        <dbReference type="PROSITE" id="PS51677"/>
    </source>
</evidence>
<evidence type="ECO:0000313" key="2">
    <source>
        <dbReference type="EMBL" id="GGE09829.1"/>
    </source>
</evidence>
<sequence length="208" mass="23944">MIFTGDEFREGLPIVARTLKKEKVPGSFFITGRFLEDQKSAKLIKKLFDKGHYIGPHSDQHLLYAPWENRDSLLLSKTEFIDDLSANINKIKALGIGGVNKFVAPYEWYNKEITAWSSEIGLRLYNFTPGLRTAADYTYPEMGKRYMSSEAILGQLFDYELKEGLNGFVIIIHLGADPKRKDKLFNQLERLIELLKNKSYKFVPLDEI</sequence>
<keyword evidence="3" id="KW-1185">Reference proteome</keyword>
<dbReference type="InterPro" id="IPR002509">
    <property type="entry name" value="NODB_dom"/>
</dbReference>
<dbReference type="InterPro" id="IPR011330">
    <property type="entry name" value="Glyco_hydro/deAcase_b/a-brl"/>
</dbReference>
<dbReference type="Proteomes" id="UP000614460">
    <property type="component" value="Unassembled WGS sequence"/>
</dbReference>